<evidence type="ECO:0000256" key="4">
    <source>
        <dbReference type="ARBA" id="ARBA00022840"/>
    </source>
</evidence>
<name>A0A835DKR5_TETSI</name>
<feature type="region of interest" description="Disordered" evidence="5">
    <location>
        <begin position="553"/>
        <end position="592"/>
    </location>
</feature>
<dbReference type="AlphaFoldDB" id="A0A835DKR5"/>
<keyword evidence="7" id="KW-1185">Reference proteome</keyword>
<proteinExistence type="predicted"/>
<organism evidence="6 7">
    <name type="scientific">Tetracentron sinense</name>
    <name type="common">Spur-leaf</name>
    <dbReference type="NCBI Taxonomy" id="13715"/>
    <lineage>
        <taxon>Eukaryota</taxon>
        <taxon>Viridiplantae</taxon>
        <taxon>Streptophyta</taxon>
        <taxon>Embryophyta</taxon>
        <taxon>Tracheophyta</taxon>
        <taxon>Spermatophyta</taxon>
        <taxon>Magnoliopsida</taxon>
        <taxon>Trochodendrales</taxon>
        <taxon>Trochodendraceae</taxon>
        <taxon>Tetracentron</taxon>
    </lineage>
</organism>
<dbReference type="GO" id="GO:0000400">
    <property type="term" value="F:four-way junction DNA binding"/>
    <property type="evidence" value="ECO:0007669"/>
    <property type="project" value="TreeGrafter"/>
</dbReference>
<feature type="region of interest" description="Disordered" evidence="5">
    <location>
        <begin position="191"/>
        <end position="219"/>
    </location>
</feature>
<dbReference type="GO" id="GO:0043138">
    <property type="term" value="F:3'-5' DNA helicase activity"/>
    <property type="evidence" value="ECO:0007669"/>
    <property type="project" value="TreeGrafter"/>
</dbReference>
<keyword evidence="1" id="KW-0547">Nucleotide-binding</keyword>
<evidence type="ECO:0000313" key="6">
    <source>
        <dbReference type="EMBL" id="KAF8404237.1"/>
    </source>
</evidence>
<protein>
    <submittedName>
        <fullName evidence="6">Uncharacterized protein</fullName>
    </submittedName>
</protein>
<evidence type="ECO:0000313" key="7">
    <source>
        <dbReference type="Proteomes" id="UP000655225"/>
    </source>
</evidence>
<dbReference type="GO" id="GO:0036297">
    <property type="term" value="P:interstrand cross-link repair"/>
    <property type="evidence" value="ECO:0007669"/>
    <property type="project" value="TreeGrafter"/>
</dbReference>
<keyword evidence="2" id="KW-0378">Hydrolase</keyword>
<feature type="region of interest" description="Disordered" evidence="5">
    <location>
        <begin position="704"/>
        <end position="735"/>
    </location>
</feature>
<comment type="caution">
    <text evidence="6">The sequence shown here is derived from an EMBL/GenBank/DDBJ whole genome shotgun (WGS) entry which is preliminary data.</text>
</comment>
<dbReference type="EMBL" id="JABCRI010000006">
    <property type="protein sequence ID" value="KAF8404237.1"/>
    <property type="molecule type" value="Genomic_DNA"/>
</dbReference>
<gene>
    <name evidence="6" type="ORF">HHK36_009119</name>
</gene>
<feature type="region of interest" description="Disordered" evidence="5">
    <location>
        <begin position="492"/>
        <end position="523"/>
    </location>
</feature>
<keyword evidence="3" id="KW-0347">Helicase</keyword>
<dbReference type="OrthoDB" id="6513042at2759"/>
<keyword evidence="4" id="KW-0067">ATP-binding</keyword>
<dbReference type="GO" id="GO:0016787">
    <property type="term" value="F:hydrolase activity"/>
    <property type="evidence" value="ECO:0007669"/>
    <property type="project" value="UniProtKB-KW"/>
</dbReference>
<accession>A0A835DKR5</accession>
<feature type="region of interest" description="Disordered" evidence="5">
    <location>
        <begin position="318"/>
        <end position="339"/>
    </location>
</feature>
<evidence type="ECO:0000256" key="3">
    <source>
        <dbReference type="ARBA" id="ARBA00022806"/>
    </source>
</evidence>
<dbReference type="PANTHER" id="PTHR14025">
    <property type="entry name" value="FANCONI ANEMIA GROUP M FANCM FAMILY MEMBER"/>
    <property type="match status" value="1"/>
</dbReference>
<feature type="compositionally biased region" description="Acidic residues" evidence="5">
    <location>
        <begin position="492"/>
        <end position="508"/>
    </location>
</feature>
<dbReference type="GO" id="GO:0009378">
    <property type="term" value="F:four-way junction helicase activity"/>
    <property type="evidence" value="ECO:0007669"/>
    <property type="project" value="TreeGrafter"/>
</dbReference>
<evidence type="ECO:0000256" key="1">
    <source>
        <dbReference type="ARBA" id="ARBA00022741"/>
    </source>
</evidence>
<dbReference type="Proteomes" id="UP000655225">
    <property type="component" value="Unassembled WGS sequence"/>
</dbReference>
<feature type="compositionally biased region" description="Polar residues" evidence="5">
    <location>
        <begin position="191"/>
        <end position="208"/>
    </location>
</feature>
<dbReference type="GO" id="GO:0005524">
    <property type="term" value="F:ATP binding"/>
    <property type="evidence" value="ECO:0007669"/>
    <property type="project" value="UniProtKB-KW"/>
</dbReference>
<feature type="compositionally biased region" description="Polar residues" evidence="5">
    <location>
        <begin position="725"/>
        <end position="735"/>
    </location>
</feature>
<evidence type="ECO:0000256" key="2">
    <source>
        <dbReference type="ARBA" id="ARBA00022801"/>
    </source>
</evidence>
<reference evidence="6 7" key="1">
    <citation type="submission" date="2020-04" db="EMBL/GenBank/DDBJ databases">
        <title>Plant Genome Project.</title>
        <authorList>
            <person name="Zhang R.-G."/>
        </authorList>
    </citation>
    <scope>NUCLEOTIDE SEQUENCE [LARGE SCALE GENOMIC DNA]</scope>
    <source>
        <strain evidence="6">YNK0</strain>
        <tissue evidence="6">Leaf</tissue>
    </source>
</reference>
<dbReference type="GO" id="GO:0045003">
    <property type="term" value="P:double-strand break repair via synthesis-dependent strand annealing"/>
    <property type="evidence" value="ECO:0007669"/>
    <property type="project" value="TreeGrafter"/>
</dbReference>
<sequence>MPLYSFSNISSLELKSSNAIADLLSFHDPLKANSQRKMSDFEASPTGISRITEKHCMPVFPSQNASVHCFLFGADFVSVDAVGKVLVASVPLLPFMKNALLCKSTGASTELPNCMKEGSFRFSTSPGDCNDLCMPDKSVADLTNSPQKICIKHESVFNSRLCNSDAYQEQKTNAVETIFLQTPILKQKFSNLKDSASGTPDGTSQKTPISLDDEGSNDFRDNDLSPRLTNMIKEGVVPESPIGDTGHDLSPKDHIVCVCLSSKREDCGLRSNCHTCVLHGKISAEKTLDSAALSHIEGRNTSLLNHVSPAKLCIGLSSKGSSSEKNEKVSTNNSASGRGDISASCVDEEIHTPSVKMNNSANTSECIPGSPIIKDFHTPLVNLTNHSCSRDWYLSSGETSKTVHRAHNFKRLRKYGDSGKRMYSESMKENFNIPVANLTRSFTSKRSSPMTNRRGSMYIFFLMCNFSVSNGNAAFCKRKPVMDVKSFIEEEAEVSSDAEVSDDEDDDKDNNSYDDSFIDDRLNPTAASTQLEAGRSDMMAIYRRSLLSQSPVESQPNCYTEISPDSLPPRTKSAETGSCSSGRISSSLQTPGTDVRFANQSAGRNSDICQMDSGTISLVAMPGETSGTSRKNESKMDSRKRKLFYKVGYVPAISLDQEWLSEDTGKASMQGQAENGDVFYDDQFYAGLDLDAMEAQATKLLRYKSESTEEKGTIPNPTAAENLGLPNSPSFDLGI</sequence>
<dbReference type="PANTHER" id="PTHR14025:SF20">
    <property type="entry name" value="FANCONI ANEMIA GROUP M PROTEIN"/>
    <property type="match status" value="1"/>
</dbReference>
<evidence type="ECO:0000256" key="5">
    <source>
        <dbReference type="SAM" id="MobiDB-lite"/>
    </source>
</evidence>
<feature type="compositionally biased region" description="Low complexity" evidence="5">
    <location>
        <begin position="578"/>
        <end position="587"/>
    </location>
</feature>